<evidence type="ECO:0000313" key="5">
    <source>
        <dbReference type="EMBL" id="RFU80493.1"/>
    </source>
</evidence>
<accession>A0A395NWW4</accession>
<dbReference type="InterPro" id="IPR036188">
    <property type="entry name" value="FAD/NAD-bd_sf"/>
</dbReference>
<dbReference type="AlphaFoldDB" id="A0A395NWW4"/>
<dbReference type="GO" id="GO:0004497">
    <property type="term" value="F:monooxygenase activity"/>
    <property type="evidence" value="ECO:0007669"/>
    <property type="project" value="UniProtKB-KW"/>
</dbReference>
<protein>
    <submittedName>
        <fullName evidence="5">Salicylate hydroxylase</fullName>
    </submittedName>
</protein>
<proteinExistence type="predicted"/>
<keyword evidence="2" id="KW-0274">FAD</keyword>
<evidence type="ECO:0000256" key="3">
    <source>
        <dbReference type="ARBA" id="ARBA00023002"/>
    </source>
</evidence>
<sequence>MPIYLKIGIIGGGPAGLTLGPLLHKHDTLFTIFELHQKPSAEELAKPSGMLDLHRESGLAVIEECGLYNDFIPLTGESTEDFIVAERNGKTLYKVTREGTRPEISRNNLTKLLLDNIPTESIKWGHRILSATRLGASSHAMTELDFGDQANTYSTW</sequence>
<dbReference type="Proteomes" id="UP000266272">
    <property type="component" value="Unassembled WGS sequence"/>
</dbReference>
<dbReference type="SUPFAM" id="SSF51905">
    <property type="entry name" value="FAD/NAD(P)-binding domain"/>
    <property type="match status" value="1"/>
</dbReference>
<dbReference type="Gene3D" id="3.50.50.60">
    <property type="entry name" value="FAD/NAD(P)-binding domain"/>
    <property type="match status" value="1"/>
</dbReference>
<dbReference type="EMBL" id="PXOA01000106">
    <property type="protein sequence ID" value="RFU80493.1"/>
    <property type="molecule type" value="Genomic_DNA"/>
</dbReference>
<keyword evidence="6" id="KW-1185">Reference proteome</keyword>
<keyword evidence="1" id="KW-0285">Flavoprotein</keyword>
<reference evidence="5 6" key="1">
    <citation type="journal article" date="2018" name="PLoS Pathog.">
        <title>Evolution of structural diversity of trichothecenes, a family of toxins produced by plant pathogenic and entomopathogenic fungi.</title>
        <authorList>
            <person name="Proctor R.H."/>
            <person name="McCormick S.P."/>
            <person name="Kim H.S."/>
            <person name="Cardoza R.E."/>
            <person name="Stanley A.M."/>
            <person name="Lindo L."/>
            <person name="Kelly A."/>
            <person name="Brown D.W."/>
            <person name="Lee T."/>
            <person name="Vaughan M.M."/>
            <person name="Alexander N.J."/>
            <person name="Busman M."/>
            <person name="Gutierrez S."/>
        </authorList>
    </citation>
    <scope>NUCLEOTIDE SEQUENCE [LARGE SCALE GENOMIC DNA]</scope>
    <source>
        <strain evidence="5 6">IBT 40837</strain>
    </source>
</reference>
<keyword evidence="3" id="KW-0560">Oxidoreductase</keyword>
<dbReference type="PANTHER" id="PTHR46972">
    <property type="entry name" value="MONOOXYGENASE ASQM-RELATED"/>
    <property type="match status" value="1"/>
</dbReference>
<dbReference type="OrthoDB" id="655030at2759"/>
<comment type="caution">
    <text evidence="5">The sequence shown here is derived from an EMBL/GenBank/DDBJ whole genome shotgun (WGS) entry which is preliminary data.</text>
</comment>
<evidence type="ECO:0000256" key="1">
    <source>
        <dbReference type="ARBA" id="ARBA00022630"/>
    </source>
</evidence>
<evidence type="ECO:0000313" key="6">
    <source>
        <dbReference type="Proteomes" id="UP000266272"/>
    </source>
</evidence>
<dbReference type="STRING" id="490622.A0A395NWW4"/>
<organism evidence="5 6">
    <name type="scientific">Trichoderma arundinaceum</name>
    <dbReference type="NCBI Taxonomy" id="490622"/>
    <lineage>
        <taxon>Eukaryota</taxon>
        <taxon>Fungi</taxon>
        <taxon>Dikarya</taxon>
        <taxon>Ascomycota</taxon>
        <taxon>Pezizomycotina</taxon>
        <taxon>Sordariomycetes</taxon>
        <taxon>Hypocreomycetidae</taxon>
        <taxon>Hypocreales</taxon>
        <taxon>Hypocreaceae</taxon>
        <taxon>Trichoderma</taxon>
    </lineage>
</organism>
<evidence type="ECO:0000256" key="4">
    <source>
        <dbReference type="ARBA" id="ARBA00023033"/>
    </source>
</evidence>
<keyword evidence="4" id="KW-0503">Monooxygenase</keyword>
<dbReference type="PANTHER" id="PTHR46972:SF1">
    <property type="entry name" value="FAD DEPENDENT OXIDOREDUCTASE DOMAIN-CONTAINING PROTEIN"/>
    <property type="match status" value="1"/>
</dbReference>
<evidence type="ECO:0000256" key="2">
    <source>
        <dbReference type="ARBA" id="ARBA00022827"/>
    </source>
</evidence>
<name>A0A395NWW4_TRIAR</name>
<gene>
    <name evidence="5" type="ORF">TARUN_1704</name>
</gene>